<dbReference type="Proteomes" id="UP000194127">
    <property type="component" value="Unassembled WGS sequence"/>
</dbReference>
<feature type="domain" description="F-box" evidence="2">
    <location>
        <begin position="11"/>
        <end position="57"/>
    </location>
</feature>
<dbReference type="EMBL" id="KZ110593">
    <property type="protein sequence ID" value="OSX65687.1"/>
    <property type="molecule type" value="Genomic_DNA"/>
</dbReference>
<feature type="transmembrane region" description="Helical" evidence="1">
    <location>
        <begin position="21"/>
        <end position="39"/>
    </location>
</feature>
<dbReference type="PROSITE" id="PS50181">
    <property type="entry name" value="FBOX"/>
    <property type="match status" value="1"/>
</dbReference>
<keyword evidence="4" id="KW-1185">Reference proteome</keyword>
<dbReference type="UniPathway" id="UPA00143"/>
<dbReference type="STRING" id="670580.A0A1X6NAL6"/>
<proteinExistence type="predicted"/>
<dbReference type="InterPro" id="IPR036047">
    <property type="entry name" value="F-box-like_dom_sf"/>
</dbReference>
<keyword evidence="1" id="KW-0472">Membrane</keyword>
<accession>A0A1X6NAL6</accession>
<keyword evidence="1" id="KW-0812">Transmembrane</keyword>
<name>A0A1X6NAL6_9APHY</name>
<evidence type="ECO:0000313" key="4">
    <source>
        <dbReference type="Proteomes" id="UP000194127"/>
    </source>
</evidence>
<dbReference type="InterPro" id="IPR001810">
    <property type="entry name" value="F-box_dom"/>
</dbReference>
<gene>
    <name evidence="3" type="ORF">POSPLADRAFT_1044994</name>
</gene>
<sequence>MTRRVSRSTVQGGIIDLPYDVLLHLLAFLPVDAIVHLLTTSRALYSLIKDEQIWKEVSRRYGVHDARCFGNHSFFEVYTGLLHTYGCLIGTTWAGDHPFTGGVLQFRLDLEGHVRPRGIIGEIWAFRSLEPEEADAYPPPEPPQLTPAIFITFPDLLPADCRIASAPEPERHAQVFCICLCESAISDEARDIRPLYQKWHGAKMQVGSETTQGTLIHTRRGSSVHPDFPNDPRAAWYDPKRVFPRLKPQVFPIVDATSMLKNYPHLRVPELFATRTEYIKPRALTLRCLAGCAMRGSSLLTYHNHTPCAPRYYPLHTSTPHGIEPTASDWHPRSLVGLWLANYSYHGTECIFIAWDAQSRTLSGTKITGDEHVPRGIVSWMLDVSRSCVIEPEERSTCDRAFRGEASKYRLFRGTGHLSARGYITGEQDTPPIIMAVVGADDMRMLWPEDGDIFHYTRYRESLADVWRAEPGNVNAGEQILRAENGEG</sequence>
<protein>
    <recommendedName>
        <fullName evidence="2">F-box domain-containing protein</fullName>
    </recommendedName>
</protein>
<keyword evidence="1" id="KW-1133">Transmembrane helix</keyword>
<evidence type="ECO:0000256" key="1">
    <source>
        <dbReference type="SAM" id="Phobius"/>
    </source>
</evidence>
<dbReference type="OrthoDB" id="722566at2759"/>
<dbReference type="Pfam" id="PF12937">
    <property type="entry name" value="F-box-like"/>
    <property type="match status" value="1"/>
</dbReference>
<dbReference type="Pfam" id="PF12014">
    <property type="entry name" value="Cyclin_D1_bind"/>
    <property type="match status" value="1"/>
</dbReference>
<dbReference type="SUPFAM" id="SSF81383">
    <property type="entry name" value="F-box domain"/>
    <property type="match status" value="1"/>
</dbReference>
<dbReference type="GO" id="GO:0016567">
    <property type="term" value="P:protein ubiquitination"/>
    <property type="evidence" value="ECO:0007669"/>
    <property type="project" value="UniProtKB-UniPathway"/>
</dbReference>
<evidence type="ECO:0000313" key="3">
    <source>
        <dbReference type="EMBL" id="OSX65687.1"/>
    </source>
</evidence>
<dbReference type="RefSeq" id="XP_024342481.1">
    <property type="nucleotide sequence ID" value="XM_024478653.1"/>
</dbReference>
<dbReference type="Gene3D" id="1.20.1280.50">
    <property type="match status" value="1"/>
</dbReference>
<dbReference type="SMART" id="SM00256">
    <property type="entry name" value="FBOX"/>
    <property type="match status" value="1"/>
</dbReference>
<dbReference type="GeneID" id="36323603"/>
<reference evidence="3 4" key="1">
    <citation type="submission" date="2017-04" db="EMBL/GenBank/DDBJ databases">
        <title>Genome Sequence of the Model Brown-Rot Fungus Postia placenta SB12.</title>
        <authorList>
            <consortium name="DOE Joint Genome Institute"/>
            <person name="Gaskell J."/>
            <person name="Kersten P."/>
            <person name="Larrondo L.F."/>
            <person name="Canessa P."/>
            <person name="Martinez D."/>
            <person name="Hibbett D."/>
            <person name="Schmoll M."/>
            <person name="Kubicek C.P."/>
            <person name="Martinez A.T."/>
            <person name="Yadav J."/>
            <person name="Master E."/>
            <person name="Magnuson J.K."/>
            <person name="James T."/>
            <person name="Yaver D."/>
            <person name="Berka R."/>
            <person name="Labutti K."/>
            <person name="Lipzen A."/>
            <person name="Aerts A."/>
            <person name="Barry K."/>
            <person name="Henrissat B."/>
            <person name="Blanchette R."/>
            <person name="Grigoriev I."/>
            <person name="Cullen D."/>
        </authorList>
    </citation>
    <scope>NUCLEOTIDE SEQUENCE [LARGE SCALE GENOMIC DNA]</scope>
    <source>
        <strain evidence="3 4">MAD-698-R-SB12</strain>
    </source>
</reference>
<dbReference type="AlphaFoldDB" id="A0A1X6NAL6"/>
<evidence type="ECO:0000259" key="2">
    <source>
        <dbReference type="PROSITE" id="PS50181"/>
    </source>
</evidence>
<organism evidence="3 4">
    <name type="scientific">Postia placenta MAD-698-R-SB12</name>
    <dbReference type="NCBI Taxonomy" id="670580"/>
    <lineage>
        <taxon>Eukaryota</taxon>
        <taxon>Fungi</taxon>
        <taxon>Dikarya</taxon>
        <taxon>Basidiomycota</taxon>
        <taxon>Agaricomycotina</taxon>
        <taxon>Agaricomycetes</taxon>
        <taxon>Polyporales</taxon>
        <taxon>Adustoporiaceae</taxon>
        <taxon>Rhodonia</taxon>
    </lineage>
</organism>